<dbReference type="Pfam" id="PF00534">
    <property type="entry name" value="Glycos_transf_1"/>
    <property type="match status" value="1"/>
</dbReference>
<evidence type="ECO:0000259" key="1">
    <source>
        <dbReference type="Pfam" id="PF00534"/>
    </source>
</evidence>
<feature type="domain" description="Glycosyl transferase family 1" evidence="1">
    <location>
        <begin position="178"/>
        <end position="342"/>
    </location>
</feature>
<comment type="caution">
    <text evidence="3">The sequence shown here is derived from an EMBL/GenBank/DDBJ whole genome shotgun (WGS) entry which is preliminary data.</text>
</comment>
<evidence type="ECO:0000313" key="3">
    <source>
        <dbReference type="EMBL" id="OPZ93394.1"/>
    </source>
</evidence>
<protein>
    <submittedName>
        <fullName evidence="3">2-deoxystreptamine glucosyltransferase</fullName>
        <ecNumber evidence="3">2.4.1.284</ecNumber>
    </submittedName>
</protein>
<dbReference type="EMBL" id="MWAK01000026">
    <property type="protein sequence ID" value="OPZ93394.1"/>
    <property type="molecule type" value="Genomic_DNA"/>
</dbReference>
<dbReference type="PANTHER" id="PTHR12526:SF636">
    <property type="entry name" value="BLL3647 PROTEIN"/>
    <property type="match status" value="1"/>
</dbReference>
<organism evidence="3">
    <name type="scientific">candidate division TA06 bacterium ADurb.Bin417</name>
    <dbReference type="NCBI Taxonomy" id="1852828"/>
    <lineage>
        <taxon>Bacteria</taxon>
        <taxon>Bacteria division TA06</taxon>
    </lineage>
</organism>
<proteinExistence type="predicted"/>
<dbReference type="GO" id="GO:0102318">
    <property type="term" value="F:2-deoxystreptamine glucosyltransferase activity"/>
    <property type="evidence" value="ECO:0007669"/>
    <property type="project" value="UniProtKB-EC"/>
</dbReference>
<dbReference type="EC" id="2.4.1.284" evidence="3"/>
<reference evidence="3" key="1">
    <citation type="submission" date="2017-02" db="EMBL/GenBank/DDBJ databases">
        <title>Delving into the versatile metabolic prowess of the omnipresent phylum Bacteroidetes.</title>
        <authorList>
            <person name="Nobu M.K."/>
            <person name="Mei R."/>
            <person name="Narihiro T."/>
            <person name="Kuroda K."/>
            <person name="Liu W.-T."/>
        </authorList>
    </citation>
    <scope>NUCLEOTIDE SEQUENCE</scope>
    <source>
        <strain evidence="3">ADurb.Bin417</strain>
    </source>
</reference>
<dbReference type="Proteomes" id="UP000485484">
    <property type="component" value="Unassembled WGS sequence"/>
</dbReference>
<sequence length="366" mass="39926">MKIALLVPAMDTGGVEQGTYDLAAGFVRRGHQALVISGPGRFLPRLEAAGVRHYLVPMERKNPVEFTAALRRVSKILRSERPDIIHARSRLPAWIAYLAGGRRPPAGHFVTSIHGFHHTRWYSRIMGRGERVIVVSQGLKKYTAEFLGADPQLIRVVYNGFDPEPFLKINPVPAGEKTEKNSFVIGAVGRLTEVKGYRYIIEAVALLKKPCPGLSATIIGEGPEGGRLRELARRLGVADRVKFAAGQPAEHLASFQALAAPHLEPEGRPVDGPYWPGRAAAEAQVAGRPVLTTLRELAPGQFEVGDACLFAAAGEATGLARGIEYLYRHPEEAAALAERGRRTALEHFSLEAMVEKTLAVYRELTA</sequence>
<keyword evidence="3" id="KW-0808">Transferase</keyword>
<dbReference type="PANTHER" id="PTHR12526">
    <property type="entry name" value="GLYCOSYLTRANSFERASE"/>
    <property type="match status" value="1"/>
</dbReference>
<evidence type="ECO:0000259" key="2">
    <source>
        <dbReference type="Pfam" id="PF13439"/>
    </source>
</evidence>
<gene>
    <name evidence="3" type="primary">kanF</name>
    <name evidence="3" type="ORF">BWY73_00337</name>
</gene>
<dbReference type="InterPro" id="IPR028098">
    <property type="entry name" value="Glyco_trans_4-like_N"/>
</dbReference>
<name>A0A1V5MJH6_UNCT6</name>
<dbReference type="Gene3D" id="3.40.50.2000">
    <property type="entry name" value="Glycogen Phosphorylase B"/>
    <property type="match status" value="2"/>
</dbReference>
<dbReference type="SUPFAM" id="SSF53756">
    <property type="entry name" value="UDP-Glycosyltransferase/glycogen phosphorylase"/>
    <property type="match status" value="1"/>
</dbReference>
<accession>A0A1V5MJH6</accession>
<dbReference type="Pfam" id="PF13439">
    <property type="entry name" value="Glyco_transf_4"/>
    <property type="match status" value="1"/>
</dbReference>
<dbReference type="AlphaFoldDB" id="A0A1V5MJH6"/>
<keyword evidence="3" id="KW-0328">Glycosyltransferase</keyword>
<dbReference type="InterPro" id="IPR001296">
    <property type="entry name" value="Glyco_trans_1"/>
</dbReference>
<feature type="domain" description="Glycosyltransferase subfamily 4-like N-terminal" evidence="2">
    <location>
        <begin position="13"/>
        <end position="164"/>
    </location>
</feature>
<dbReference type="CDD" id="cd03801">
    <property type="entry name" value="GT4_PimA-like"/>
    <property type="match status" value="1"/>
</dbReference>